<name>A0A1R4KJM1_9LACT</name>
<feature type="transmembrane region" description="Helical" evidence="6">
    <location>
        <begin position="332"/>
        <end position="352"/>
    </location>
</feature>
<dbReference type="InterPro" id="IPR020846">
    <property type="entry name" value="MFS_dom"/>
</dbReference>
<evidence type="ECO:0000259" key="7">
    <source>
        <dbReference type="PROSITE" id="PS50850"/>
    </source>
</evidence>
<organism evidence="8 9">
    <name type="scientific">Marinilactibacillus psychrotolerans 42ea</name>
    <dbReference type="NCBI Taxonomy" id="1255609"/>
    <lineage>
        <taxon>Bacteria</taxon>
        <taxon>Bacillati</taxon>
        <taxon>Bacillota</taxon>
        <taxon>Bacilli</taxon>
        <taxon>Lactobacillales</taxon>
        <taxon>Carnobacteriaceae</taxon>
        <taxon>Marinilactibacillus</taxon>
    </lineage>
</organism>
<feature type="transmembrane region" description="Helical" evidence="6">
    <location>
        <begin position="76"/>
        <end position="103"/>
    </location>
</feature>
<dbReference type="EMBL" id="FUKW01000150">
    <property type="protein sequence ID" value="SJN44488.1"/>
    <property type="molecule type" value="Genomic_DNA"/>
</dbReference>
<evidence type="ECO:0000256" key="4">
    <source>
        <dbReference type="ARBA" id="ARBA00022989"/>
    </source>
</evidence>
<accession>A0A1R4KJM1</accession>
<keyword evidence="5 6" id="KW-0472">Membrane</keyword>
<evidence type="ECO:0000256" key="6">
    <source>
        <dbReference type="SAM" id="Phobius"/>
    </source>
</evidence>
<keyword evidence="3 6" id="KW-0812">Transmembrane</keyword>
<feature type="transmembrane region" description="Helical" evidence="6">
    <location>
        <begin position="46"/>
        <end position="64"/>
    </location>
</feature>
<feature type="domain" description="Major facilitator superfamily (MFS) profile" evidence="7">
    <location>
        <begin position="9"/>
        <end position="387"/>
    </location>
</feature>
<evidence type="ECO:0000256" key="1">
    <source>
        <dbReference type="ARBA" id="ARBA00004651"/>
    </source>
</evidence>
<sequence>MEEKLFNKHFIGITVINFVVYLVYYLLMVIMAVIAQDNLHASLSQAGFASGIYIIGTLLARLFMGKQLELLGRKMVLRAGAIFYLVTTIAYLFTPTIGVLYLVRFLNGFGYGTVSTATNAIVTAYIPKSKHGEGINYYGLSTSLAAAIGPFIGMILLNLTDFHFIIWFSIVLIALVTVACFIFPVRNIQLSEDLKKVLNSWSIHSFIEKKALFVTFIAFLMGLSYSSVLSFLSSFTKAINLVDAGSFFFVVYALAITFTRPLTGRIFDEKGEKFVMYPSYLFLSIGLLLLSATTNSTMLLISGALVGLGYGTFMSNGQAVCLKLVNNHRIGVALSTYFIGLDLGLGVGPYAMGILRSMTSFRGVYIFAAIIPLVCAILYLVNNHRIKHLKLDAVTVETSEIVE</sequence>
<evidence type="ECO:0000256" key="5">
    <source>
        <dbReference type="ARBA" id="ARBA00023136"/>
    </source>
</evidence>
<evidence type="ECO:0000256" key="2">
    <source>
        <dbReference type="ARBA" id="ARBA00022448"/>
    </source>
</evidence>
<dbReference type="GO" id="GO:0005886">
    <property type="term" value="C:plasma membrane"/>
    <property type="evidence" value="ECO:0007669"/>
    <property type="project" value="UniProtKB-SubCell"/>
</dbReference>
<dbReference type="AlphaFoldDB" id="A0A1R4KJM1"/>
<dbReference type="PROSITE" id="PS50850">
    <property type="entry name" value="MFS"/>
    <property type="match status" value="1"/>
</dbReference>
<comment type="subcellular location">
    <subcellularLocation>
        <location evidence="1">Cell membrane</location>
        <topology evidence="1">Multi-pass membrane protein</topology>
    </subcellularLocation>
</comment>
<reference evidence="8 9" key="1">
    <citation type="submission" date="2017-02" db="EMBL/GenBank/DDBJ databases">
        <authorList>
            <person name="Peterson S.W."/>
        </authorList>
    </citation>
    <scope>NUCLEOTIDE SEQUENCE [LARGE SCALE GENOMIC DNA]</scope>
    <source>
        <strain evidence="8 9">42ea</strain>
    </source>
</reference>
<proteinExistence type="predicted"/>
<dbReference type="RefSeq" id="WP_087060053.1">
    <property type="nucleotide sequence ID" value="NZ_FUKW01000150.1"/>
</dbReference>
<gene>
    <name evidence="8" type="ORF">FM115_10620</name>
</gene>
<dbReference type="Proteomes" id="UP000195611">
    <property type="component" value="Unassembled WGS sequence"/>
</dbReference>
<dbReference type="SUPFAM" id="SSF103473">
    <property type="entry name" value="MFS general substrate transporter"/>
    <property type="match status" value="1"/>
</dbReference>
<keyword evidence="2" id="KW-0813">Transport</keyword>
<feature type="transmembrane region" description="Helical" evidence="6">
    <location>
        <begin position="211"/>
        <end position="232"/>
    </location>
</feature>
<dbReference type="PANTHER" id="PTHR23531">
    <property type="entry name" value="QUINOLENE RESISTANCE PROTEIN NORA"/>
    <property type="match status" value="1"/>
</dbReference>
<feature type="transmembrane region" description="Helical" evidence="6">
    <location>
        <begin position="364"/>
        <end position="381"/>
    </location>
</feature>
<dbReference type="InterPro" id="IPR005829">
    <property type="entry name" value="Sugar_transporter_CS"/>
</dbReference>
<keyword evidence="4 6" id="KW-1133">Transmembrane helix</keyword>
<dbReference type="InterPro" id="IPR036259">
    <property type="entry name" value="MFS_trans_sf"/>
</dbReference>
<evidence type="ECO:0000256" key="3">
    <source>
        <dbReference type="ARBA" id="ARBA00022692"/>
    </source>
</evidence>
<dbReference type="PANTHER" id="PTHR23531:SF1">
    <property type="entry name" value="QUINOLENE RESISTANCE PROTEIN NORA"/>
    <property type="match status" value="1"/>
</dbReference>
<dbReference type="InterPro" id="IPR052714">
    <property type="entry name" value="MFS_Exporter"/>
</dbReference>
<dbReference type="Pfam" id="PF07690">
    <property type="entry name" value="MFS_1"/>
    <property type="match status" value="1"/>
</dbReference>
<feature type="transmembrane region" description="Helical" evidence="6">
    <location>
        <begin position="244"/>
        <end position="262"/>
    </location>
</feature>
<dbReference type="PROSITE" id="PS00216">
    <property type="entry name" value="SUGAR_TRANSPORT_1"/>
    <property type="match status" value="1"/>
</dbReference>
<dbReference type="Gene3D" id="1.20.1250.20">
    <property type="entry name" value="MFS general substrate transporter like domains"/>
    <property type="match status" value="1"/>
</dbReference>
<evidence type="ECO:0000313" key="9">
    <source>
        <dbReference type="Proteomes" id="UP000195611"/>
    </source>
</evidence>
<feature type="transmembrane region" description="Helical" evidence="6">
    <location>
        <begin position="298"/>
        <end position="320"/>
    </location>
</feature>
<feature type="transmembrane region" description="Helical" evidence="6">
    <location>
        <begin position="165"/>
        <end position="185"/>
    </location>
</feature>
<evidence type="ECO:0000313" key="8">
    <source>
        <dbReference type="EMBL" id="SJN44488.1"/>
    </source>
</evidence>
<dbReference type="CDD" id="cd17489">
    <property type="entry name" value="MFS_YfcJ_like"/>
    <property type="match status" value="1"/>
</dbReference>
<feature type="transmembrane region" description="Helical" evidence="6">
    <location>
        <begin position="138"/>
        <end position="159"/>
    </location>
</feature>
<dbReference type="GO" id="GO:0022857">
    <property type="term" value="F:transmembrane transporter activity"/>
    <property type="evidence" value="ECO:0007669"/>
    <property type="project" value="InterPro"/>
</dbReference>
<dbReference type="InterPro" id="IPR011701">
    <property type="entry name" value="MFS"/>
</dbReference>
<feature type="transmembrane region" description="Helical" evidence="6">
    <location>
        <begin position="12"/>
        <end position="34"/>
    </location>
</feature>
<protein>
    <submittedName>
        <fullName evidence="8">Zinc transport protein ZntB</fullName>
    </submittedName>
</protein>